<comment type="caution">
    <text evidence="2">The sequence shown here is derived from an EMBL/GenBank/DDBJ whole genome shotgun (WGS) entry which is preliminary data.</text>
</comment>
<evidence type="ECO:0000313" key="2">
    <source>
        <dbReference type="EMBL" id="CAG7566188.1"/>
    </source>
</evidence>
<dbReference type="Proteomes" id="UP000693738">
    <property type="component" value="Unassembled WGS sequence"/>
</dbReference>
<dbReference type="AlphaFoldDB" id="A0A8J2JE39"/>
<dbReference type="Pfam" id="PF08662">
    <property type="entry name" value="eIF2A"/>
    <property type="match status" value="1"/>
</dbReference>
<proteinExistence type="predicted"/>
<dbReference type="InterPro" id="IPR013979">
    <property type="entry name" value="TIF_beta_prop-like"/>
</dbReference>
<feature type="domain" description="Translation initiation factor beta propellor-like" evidence="1">
    <location>
        <begin position="9"/>
        <end position="68"/>
    </location>
</feature>
<accession>A0A8J2JE39</accession>
<protein>
    <recommendedName>
        <fullName evidence="1">Translation initiation factor beta propellor-like domain-containing protein</fullName>
    </recommendedName>
</protein>
<gene>
    <name evidence="2" type="ORF">FEQUK3_LOCUS11930</name>
</gene>
<name>A0A8J2JE39_FUSEQ</name>
<reference evidence="2" key="1">
    <citation type="submission" date="2021-05" db="EMBL/GenBank/DDBJ databases">
        <authorList>
            <person name="Khan N."/>
        </authorList>
    </citation>
    <scope>NUCLEOTIDE SEQUENCE</scope>
</reference>
<dbReference type="EMBL" id="CAJSTJ010000195">
    <property type="protein sequence ID" value="CAG7566188.1"/>
    <property type="molecule type" value="Genomic_DNA"/>
</dbReference>
<sequence length="356" mass="40760">MSARILAHKEWKEVFFSPDGRYLALLPFEGRGQVEIVDRTALETEMTCECSDISYMEFSPDGQAIVIFYLQNGSLEGVCEVWSLPRKEQIYRSSVSIYDTLQGDWTGVSFSPDCRFIALIAARHEDEALDEWKLLDLTTGVKGTIQGQESFNPVFHPQSHLLAISREFYVDVRETPSLVSRGRFAIDRKDAWDFDGCNMAFSATGSFVCTSGNYNNETTVEQWDIASGRWYVAGGDINHLFFSDDKYLVCDQGRLPLPQSRPWRDKNCNTEHADSQDLLYVGDEWLYRGLERLLWLPLPYQSRISRIQGNTLALSHEDGNIRIIRFDLAVIPVGPDRSKPLGVKPKDWKLRPRVRR</sequence>
<evidence type="ECO:0000313" key="3">
    <source>
        <dbReference type="Proteomes" id="UP000693738"/>
    </source>
</evidence>
<organism evidence="2 3">
    <name type="scientific">Fusarium equiseti</name>
    <name type="common">Fusarium scirpi</name>
    <dbReference type="NCBI Taxonomy" id="61235"/>
    <lineage>
        <taxon>Eukaryota</taxon>
        <taxon>Fungi</taxon>
        <taxon>Dikarya</taxon>
        <taxon>Ascomycota</taxon>
        <taxon>Pezizomycotina</taxon>
        <taxon>Sordariomycetes</taxon>
        <taxon>Hypocreomycetidae</taxon>
        <taxon>Hypocreales</taxon>
        <taxon>Nectriaceae</taxon>
        <taxon>Fusarium</taxon>
        <taxon>Fusarium incarnatum-equiseti species complex</taxon>
    </lineage>
</organism>
<evidence type="ECO:0000259" key="1">
    <source>
        <dbReference type="Pfam" id="PF08662"/>
    </source>
</evidence>